<sequence length="91" mass="10501">MTDNEAKDSLPSDKIEEIVNEMTPEDVFNETPTEGAKRLVKALSQQTKVAEYLTWQRVEQDAPDIHGNNIERRKAALHQCWPVRRVDPSKR</sequence>
<evidence type="ECO:0000313" key="2">
    <source>
        <dbReference type="Proteomes" id="UP000198900"/>
    </source>
</evidence>
<dbReference type="AlphaFoldDB" id="A0A7Z7FID3"/>
<protein>
    <submittedName>
        <fullName evidence="1">Uncharacterized protein</fullName>
    </submittedName>
</protein>
<gene>
    <name evidence="1" type="ORF">SAMN04487926_10823</name>
</gene>
<dbReference type="EMBL" id="FNDI01000008">
    <property type="protein sequence ID" value="SDH78449.1"/>
    <property type="molecule type" value="Genomic_DNA"/>
</dbReference>
<keyword evidence="2" id="KW-1185">Reference proteome</keyword>
<dbReference type="RefSeq" id="WP_091779040.1">
    <property type="nucleotide sequence ID" value="NZ_FNDI01000008.1"/>
</dbReference>
<comment type="caution">
    <text evidence="1">The sequence shown here is derived from an EMBL/GenBank/DDBJ whole genome shotgun (WGS) entry which is preliminary data.</text>
</comment>
<organism evidence="1 2">
    <name type="scientific">Paraburkholderia steynii</name>
    <dbReference type="NCBI Taxonomy" id="1245441"/>
    <lineage>
        <taxon>Bacteria</taxon>
        <taxon>Pseudomonadati</taxon>
        <taxon>Pseudomonadota</taxon>
        <taxon>Betaproteobacteria</taxon>
        <taxon>Burkholderiales</taxon>
        <taxon>Burkholderiaceae</taxon>
        <taxon>Paraburkholderia</taxon>
    </lineage>
</organism>
<accession>A0A7Z7FID3</accession>
<dbReference type="Proteomes" id="UP000198900">
    <property type="component" value="Unassembled WGS sequence"/>
</dbReference>
<evidence type="ECO:0000313" key="1">
    <source>
        <dbReference type="EMBL" id="SDH78449.1"/>
    </source>
</evidence>
<name>A0A7Z7FID3_9BURK</name>
<reference evidence="1" key="1">
    <citation type="submission" date="2016-10" db="EMBL/GenBank/DDBJ databases">
        <authorList>
            <person name="Varghese N."/>
            <person name="Submissions S."/>
        </authorList>
    </citation>
    <scope>NUCLEOTIDE SEQUENCE [LARGE SCALE GENOMIC DNA]</scope>
    <source>
        <strain evidence="1">YR281</strain>
    </source>
</reference>
<proteinExistence type="predicted"/>